<evidence type="ECO:0000313" key="16">
    <source>
        <dbReference type="Proteomes" id="UP000018001"/>
    </source>
</evidence>
<keyword evidence="7 10" id="KW-1133">Transmembrane helix</keyword>
<evidence type="ECO:0000256" key="1">
    <source>
        <dbReference type="ARBA" id="ARBA00004141"/>
    </source>
</evidence>
<dbReference type="EMBL" id="BAUL01000046">
    <property type="protein sequence ID" value="GAD93134.1"/>
    <property type="molecule type" value="Genomic_DNA"/>
</dbReference>
<dbReference type="GO" id="GO:0015031">
    <property type="term" value="P:protein transport"/>
    <property type="evidence" value="ECO:0007669"/>
    <property type="project" value="UniProtKB-KW"/>
</dbReference>
<dbReference type="NCBIfam" id="TIGR00727">
    <property type="entry name" value="ISP4_OPT"/>
    <property type="match status" value="1"/>
</dbReference>
<evidence type="ECO:0000256" key="2">
    <source>
        <dbReference type="ARBA" id="ARBA00008807"/>
    </source>
</evidence>
<evidence type="ECO:0000256" key="4">
    <source>
        <dbReference type="ARBA" id="ARBA00022692"/>
    </source>
</evidence>
<keyword evidence="16" id="KW-1185">Reference proteome</keyword>
<feature type="transmembrane region" description="Helical" evidence="10">
    <location>
        <begin position="3632"/>
        <end position="3652"/>
    </location>
</feature>
<dbReference type="InterPro" id="IPR046541">
    <property type="entry name" value="DUF6606"/>
</dbReference>
<accession>V5FA15</accession>
<dbReference type="NCBIfam" id="TIGR00728">
    <property type="entry name" value="OPT_sfam"/>
    <property type="match status" value="1"/>
</dbReference>
<feature type="domain" description="DUF6606" evidence="14">
    <location>
        <begin position="12"/>
        <end position="286"/>
    </location>
</feature>
<keyword evidence="3" id="KW-0813">Transport</keyword>
<dbReference type="Gene3D" id="3.20.20.140">
    <property type="entry name" value="Metal-dependent hydrolases"/>
    <property type="match status" value="1"/>
</dbReference>
<feature type="transmembrane region" description="Helical" evidence="10">
    <location>
        <begin position="3479"/>
        <end position="3501"/>
    </location>
</feature>
<evidence type="ECO:0000259" key="14">
    <source>
        <dbReference type="Pfam" id="PF20255"/>
    </source>
</evidence>
<dbReference type="GO" id="GO:0035673">
    <property type="term" value="F:oligopeptide transmembrane transporter activity"/>
    <property type="evidence" value="ECO:0007669"/>
    <property type="project" value="InterPro"/>
</dbReference>
<feature type="transmembrane region" description="Helical" evidence="10">
    <location>
        <begin position="3605"/>
        <end position="3626"/>
    </location>
</feature>
<dbReference type="GO" id="GO:0016810">
    <property type="term" value="F:hydrolase activity, acting on carbon-nitrogen (but not peptide) bonds"/>
    <property type="evidence" value="ECO:0007669"/>
    <property type="project" value="InterPro"/>
</dbReference>
<keyword evidence="4 10" id="KW-0812">Transmembrane</keyword>
<dbReference type="Proteomes" id="UP000018001">
    <property type="component" value="Unassembled WGS sequence"/>
</dbReference>
<evidence type="ECO:0000256" key="3">
    <source>
        <dbReference type="ARBA" id="ARBA00022448"/>
    </source>
</evidence>
<evidence type="ECO:0000256" key="8">
    <source>
        <dbReference type="ARBA" id="ARBA00023136"/>
    </source>
</evidence>
<dbReference type="InterPro" id="IPR004648">
    <property type="entry name" value="Oligpept_transpt"/>
</dbReference>
<evidence type="ECO:0000256" key="6">
    <source>
        <dbReference type="ARBA" id="ARBA00022927"/>
    </source>
</evidence>
<dbReference type="SUPFAM" id="SSF51556">
    <property type="entry name" value="Metallo-dependent hydrolases"/>
    <property type="match status" value="1"/>
</dbReference>
<proteinExistence type="inferred from homology"/>
<dbReference type="GO" id="GO:0016020">
    <property type="term" value="C:membrane"/>
    <property type="evidence" value="ECO:0007669"/>
    <property type="project" value="UniProtKB-SubCell"/>
</dbReference>
<keyword evidence="5" id="KW-0571">Peptide transport</keyword>
<keyword evidence="6" id="KW-0653">Protein transport</keyword>
<dbReference type="eggNOG" id="KOG2262">
    <property type="taxonomic scope" value="Eukaryota"/>
</dbReference>
<dbReference type="Pfam" id="PF01979">
    <property type="entry name" value="Amidohydro_1"/>
    <property type="match status" value="1"/>
</dbReference>
<feature type="transmembrane region" description="Helical" evidence="10">
    <location>
        <begin position="3234"/>
        <end position="3254"/>
    </location>
</feature>
<feature type="transmembrane region" description="Helical" evidence="10">
    <location>
        <begin position="3343"/>
        <end position="3369"/>
    </location>
</feature>
<protein>
    <submittedName>
        <fullName evidence="15">Uncharacterized protein</fullName>
    </submittedName>
</protein>
<comment type="caution">
    <text evidence="15">The sequence shown here is derived from an EMBL/GenBank/DDBJ whole genome shotgun (WGS) entry which is preliminary data.</text>
</comment>
<dbReference type="Pfam" id="PF20255">
    <property type="entry name" value="DUF6606"/>
    <property type="match status" value="1"/>
</dbReference>
<dbReference type="PANTHER" id="PTHR22601">
    <property type="entry name" value="ISP4 LIKE PROTEIN"/>
    <property type="match status" value="1"/>
</dbReference>
<feature type="transmembrane region" description="Helical" evidence="10">
    <location>
        <begin position="3444"/>
        <end position="3467"/>
    </location>
</feature>
<name>V5FA15_BYSSN</name>
<sequence>MPGENIHVLPLVFSHITFPPELPGEADHDGVVEDVQFDLLARLLAAVNILSRASGTGHINMWESIKKSLKSCRSVHEAACTNETTLLKEFKELQCGYAVIIYLEQQNACILVRKPHDNDKTVVFEAFETSATAEKTLAAKGALQWDFPGMAVSLDSSEFANASFQENLVWFISEAGVEAIDEFAPKIQRAGAEFSETRDTTDPAIITKFLMTLLEANGTRINTPVLRKRFKDDICWQNANLPWRRSPFWLSLRVCVQRLLYIRLGEPVGRPLYKFLMCCVLAQLLEDSVNAFKRKQQPSLEECNFLKTKLCRRLAKLEDEKENTSPDLREVYGTLFETLAPLCQKAIDVATCIFEEKWNHFKKNSRRHVEKLPQQAHDKDLCLSLPHSSKYLDMIVNLQKRSRQMVPDIAKNTVPAAAVDKNKTTEHYTLLAMMELELEEQPFRLPTEKNDRERQCVDIAKQIESYLGAVKNSYDDNPEQMSACILTVAELWMYMDRCATTAYPLLKRYHPWWEPRWLDTLLLSKPRHIERVRKIQRYLKARCTRDKTTIFMKPSPGCLSDCYFEDDLHVLQERIEGACSHSRKRKTLELDELVEKFRNLSEEMESHSCRCEIRSDGETDIRRCRYHYCDRALKRVKNTKIEIHEDFLPPESRIFEKKAVIFELGAPNALIVYRNVSWRIVASLCLKDNLKGVKSQTLLDEYFQLTRFKRWGENEIHNGLTLASKTKSSLGTHYRLRRIPAPPEAVLYPLALRFEYYDPKLQVWLKDIPQMPNFVHRLNIPLPNLFSDFYKSSDFTAAGCGPSSYETIARSTECPQGTSIHEGIAHRSLMAVQKQPPFFATLFYKLDPDSSKAIESRIDSISRNWRECKYMETLLIIVTQVRELACLESSLRAYELILNIRRVTRSWMSLLRNKMPLLCRRTFAPQVYDNQDLDEESFQCFIEASLTMQESLGVTIHELPLDTRNMLIADIKVSATASYMLQSMVLKYRASLQSAINIAWPKEDMTSRPYSEWEFKHDLNELQTLNLNEWQTQDGNKWWITSTVKATGHTSSQVVHYHLLEGHLLIDGHPIGKLPGKMRESKIVKELFGNERLVAFPSNMPDMSYMLAADKEGHRVHLGYREKDLIVRAYKQNRVLDFIPRDELAKGHEPDLPRRHPWKSHEGDWSLNISTRKATSSRLSLVDSHSRLFRSIASIFHDFEDCKMLTVLQPLEGPLRVDLRRMNLTFYVNENGLLQCKELCAEIELDQDARTLYGLSSMLVVRSATNRMQRSIITTMGSVTHHRDGVHVRVHMENTGAYAKYDIDEILGRLHCPSEPDLLYNKALIHGLTSFFIPDPLTGRTGTEEALSSNLSPKRAYYPKDKKVLQTVQWDADLTASVQHDAYQAIVDSVPGSVDSLLCNEPHLQQRAIWRRGIYERQGRTSGVREIGSRLIEGYPERFSPATFDECLSINIPARWGSLVSTCREWDPKDIYRHMFQFCMVAFSKKVDIGLLRVILRFFLFDDLKSLAYPQYTRFVNFGDNEQPKFDAILKKIRPYCKQCKELEEAEKKKGEQRNMEVVDQIEAKKRQHGQKCSLECERFSTFLLRQWPCAVAPGWSRLYENLQLSRHIKEVQMVLKQRNGIAFVVNPRATLHDPELFGVVQKKRYIAPQLTEKLLQKDGPRDCESYDMDTTRGWIKQKYANSTCSISPHSKAETVEEILELEEIIDEVASEAEGLLINFDEDADYLNDEIKKSWSIWLSQANLWPCATPISILEQLRSTSKLPDGLKMRESIISYGLEIVKLQQLIRMKCGLRNHGALHVEYRNSGHTNWKPSDYPDWLLMEIDSNLQIREEQVTVALEIICPASGSSSVLQMNMGQDGEKLARLLVPKALLSQTAQVLQTRLGGLVGRDITHVPFSRKTPTTNGMIGSYRDIHERTLKSSGIILGAPEHVLSFKLSGLQKLSDSMTTEASQMVKMQCWMNNVCRDVLDECDFTLAVRTQLIYPSGTQMMVDGHPDRWEVAMTVLQLVAQNIRSFARDSPQSIDTAERSPMSFPFIYFLERDVEARIIREIVNEICCSQILPMPRFSDEQKDAVRTFMACVDVSSSVTEVVKKTLPENPQVLKKIYLLRGLLAHGILISCLKRRWNVQYGLHPKRDPMAVPFHAKGVPSDRAEWGHPDVSILLTCLSFYHQESDDPSSEYAIWIQTSSSLPETLRDWNLINIENRWQIEVNVVFPTHAKQFSTKLQTSGWDIPLGNDDVSVPKENAGSIPGITTGFSEVLTYLLQKRNREYILATNTNNRRLSELALLCRLKEHKISVLIDAGAYILEMDNRTLVKKWLQEDNTAPAAVYFGSDNKAWVQYRIGKTIPLLSSPFVDNLENCLVYIDEAHTRGTDIKLPSDARGALTLGLNQTKDHTVQDFCRRMQAAKDYGDFLQNEAHRVAYKESLRRPEQQTLQQMYAPKRPQSPHGACSTPDASINDIRLYGFMQELNKVHTKSHVGDEFVMSALEEVEQEREVANEVEEREVQRPPPMTPLVFPGPDQSILEFVETGELKRGGKYVRASTVLSSTQLGLKHGINASSFMPHLFVSMEFTRTAKLNEGETNDNYIRPVNWILFSKRTEEALVIIPEEAEQLIRILRSAEETPVHLILYAAPVTKLMQQFNRLNYYSVPILSPEWTPPPWLPVEIGILAGRLYFEFSENGLFFAVSVKTSRTLQWGFYAKVFHLTKTILFSQREEYGNSQAISRVMRFHLHRTIGMLVDYYYDEDIAKDVGTRDGKARVSTGLIVDIYERSDEQLLSADDIDLRGLVVLPGFVDAHAHIFLHSYKETPALYQMRDESLIERTIRAVNHCRTALLAGYTTYRDLGTEGLQDADVNARDAINRGLTPGPRLIVATETIASSGGYSVRQENRIGGTVAPAISDVADGIDGVRAAVRRRIGAGADIVKFYADYRKRQMRFPQDNWPGACPIQFPPADRNPNIVLFTQEEMDTIVAESRNSDCPVAAHASSAKAVIMAAEAGVTTVEHGYERSHEALQAMKRAGTIFVPTLAVFEQQLPEQIQEILAHAKEAWEAGVKLACGGDTGAFSHGNNAREMELMTEAGIPMEEVLTASTLHGWEACGGDMCGRKFGWFEKGVAADIIALDGDPRTDIGALRRVQFVMKDAKIWKRHGVPVEVQTMASKEKEVDSVVEPATTRGEAEVERGALEELDVDLKTVLKEDAEIDIESDQSPYPEVRAVVPEVDDPGMPVNTLRMWLLGIIFTILGSGVNQFFALRYPSVHIVALVAELLAYPCGVFLAKTLPIRTVNLGPLGKWCINPDRHFNIKEHAVITIMSNVSFGYGSADATQIIQASSPKFYNFGLKAGFSVLVVLCAQLLGFGVAGLSAPWLVEPASIIWPQVLSNCAMLETLHSRANAVADGWKVSRLRFFCYVTTAAFVWYWFPGLIFTALSYFTWVCWIAPKNLVVNHLFGMQTGLGLSPITFDWSMVAYNTDPLLSPSWAALNVFGGFVVFFWIVTPILYYTNTWFTAYLPLMTADVYDRTGQVYDTSRVVSADKSLDIEAYKRYSPPYLPATFAFVYGLSFASITAALTHVACWHYDDIKDAWKGRTKLDIHARLMKKYKRTPWYWYAAVIVIMTAIAIAMVEVYETKLPVYGVFLALIIPALYMIPCGIIEGITNVNANQINVLSEFIGGYMFEGKPLANMVFKVLSQDVVGQGVYFAMDMKLGHYLKIPPRTLFFAQGFATILGALTQAGVTIWMLGHISDICDSDQPDGFSCPSGRTVYSSSVIWGLVGPRRLYSAGKIYSSLLHFFWIGAIVPVLTWLLYKYTKRPFLKLINWPLIFVGTYNVPPATGINYSSWAIVNFVFNHYVKRKFFAWWTKYNYVLAAALDTGLALSGIVIFFCVSYPGATFPDWWGNTVYLNTADGEGLPWKQMPATGYFGPANGTWT</sequence>
<feature type="domain" description="DUF3638" evidence="12">
    <location>
        <begin position="1808"/>
        <end position="2015"/>
    </location>
</feature>
<evidence type="ECO:0000256" key="5">
    <source>
        <dbReference type="ARBA" id="ARBA00022856"/>
    </source>
</evidence>
<evidence type="ECO:0000256" key="7">
    <source>
        <dbReference type="ARBA" id="ARBA00022989"/>
    </source>
</evidence>
<evidence type="ECO:0000259" key="13">
    <source>
        <dbReference type="Pfam" id="PF12359"/>
    </source>
</evidence>
<feature type="transmembrane region" description="Helical" evidence="10">
    <location>
        <begin position="3407"/>
        <end position="3432"/>
    </location>
</feature>
<reference evidence="16" key="1">
    <citation type="journal article" date="2014" name="Genome Announc.">
        <title>Draft genome sequence of the formaldehyde-resistant fungus Byssochlamys spectabilis No. 5 (anamorph Paecilomyces variotii No. 5) (NBRC109023).</title>
        <authorList>
            <person name="Oka T."/>
            <person name="Ekino K."/>
            <person name="Fukuda K."/>
            <person name="Nomura Y."/>
        </authorList>
    </citation>
    <scope>NUCLEOTIDE SEQUENCE [LARGE SCALE GENOMIC DNA]</scope>
    <source>
        <strain evidence="16">No. 5 / NBRC 109023</strain>
    </source>
</reference>
<feature type="transmembrane region" description="Helical" evidence="10">
    <location>
        <begin position="3861"/>
        <end position="3887"/>
    </location>
</feature>
<dbReference type="Pfam" id="PF12359">
    <property type="entry name" value="DUF3645"/>
    <property type="match status" value="1"/>
</dbReference>
<gene>
    <name evidence="15" type="ORF">PVAR5_1736</name>
</gene>
<dbReference type="InterPro" id="IPR057744">
    <property type="entry name" value="OTAase-like"/>
</dbReference>
<keyword evidence="9" id="KW-0175">Coiled coil</keyword>
<dbReference type="InterPro" id="IPR032466">
    <property type="entry name" value="Metal_Hydrolase"/>
</dbReference>
<evidence type="ECO:0000313" key="15">
    <source>
        <dbReference type="EMBL" id="GAD93134.1"/>
    </source>
</evidence>
<dbReference type="InterPro" id="IPR006680">
    <property type="entry name" value="Amidohydro-rel"/>
</dbReference>
<feature type="transmembrane region" description="Helical" evidence="10">
    <location>
        <begin position="3783"/>
        <end position="3805"/>
    </location>
</feature>
<evidence type="ECO:0000256" key="9">
    <source>
        <dbReference type="SAM" id="Coils"/>
    </source>
</evidence>
<feature type="domain" description="DUF3645" evidence="13">
    <location>
        <begin position="2133"/>
        <end position="2165"/>
    </location>
</feature>
<feature type="coiled-coil region" evidence="9">
    <location>
        <begin position="583"/>
        <end position="610"/>
    </location>
</feature>
<evidence type="ECO:0000259" key="11">
    <source>
        <dbReference type="Pfam" id="PF01979"/>
    </source>
</evidence>
<organism evidence="15 16">
    <name type="scientific">Byssochlamys spectabilis (strain No. 5 / NBRC 109023)</name>
    <name type="common">Paecilomyces variotii</name>
    <dbReference type="NCBI Taxonomy" id="1356009"/>
    <lineage>
        <taxon>Eukaryota</taxon>
        <taxon>Fungi</taxon>
        <taxon>Dikarya</taxon>
        <taxon>Ascomycota</taxon>
        <taxon>Pezizomycotina</taxon>
        <taxon>Eurotiomycetes</taxon>
        <taxon>Eurotiomycetidae</taxon>
        <taxon>Eurotiales</taxon>
        <taxon>Thermoascaceae</taxon>
        <taxon>Paecilomyces</taxon>
    </lineage>
</organism>
<feature type="transmembrane region" description="Helical" evidence="10">
    <location>
        <begin position="3261"/>
        <end position="3281"/>
    </location>
</feature>
<comment type="similarity">
    <text evidence="2">Belongs to the oligopeptide OPT transporter family.</text>
</comment>
<dbReference type="InterPro" id="IPR004813">
    <property type="entry name" value="OPT"/>
</dbReference>
<feature type="domain" description="Amidohydrolase-related" evidence="11">
    <location>
        <begin position="2790"/>
        <end position="3145"/>
    </location>
</feature>
<dbReference type="InParanoid" id="V5FA15"/>
<comment type="subcellular location">
    <subcellularLocation>
        <location evidence="1">Membrane</location>
        <topology evidence="1">Multi-pass membrane protein</topology>
    </subcellularLocation>
</comment>
<dbReference type="InterPro" id="IPR022099">
    <property type="entry name" value="DUF3638"/>
</dbReference>
<dbReference type="HOGENOM" id="CLU_224161_0_0_1"/>
<dbReference type="OrthoDB" id="3182339at2759"/>
<dbReference type="InterPro" id="IPR011059">
    <property type="entry name" value="Metal-dep_hydrolase_composite"/>
</dbReference>
<dbReference type="Pfam" id="PF03169">
    <property type="entry name" value="OPT"/>
    <property type="match status" value="1"/>
</dbReference>
<dbReference type="CDD" id="cd01299">
    <property type="entry name" value="Met_dep_hydrolase_A"/>
    <property type="match status" value="1"/>
</dbReference>
<feature type="transmembrane region" description="Helical" evidence="10">
    <location>
        <begin position="3555"/>
        <end position="3577"/>
    </location>
</feature>
<dbReference type="Gene3D" id="2.30.40.10">
    <property type="entry name" value="Urease, subunit C, domain 1"/>
    <property type="match status" value="1"/>
</dbReference>
<keyword evidence="8 10" id="KW-0472">Membrane</keyword>
<dbReference type="Pfam" id="PF12340">
    <property type="entry name" value="DUF3638"/>
    <property type="match status" value="1"/>
</dbReference>
<evidence type="ECO:0000256" key="10">
    <source>
        <dbReference type="SAM" id="Phobius"/>
    </source>
</evidence>
<evidence type="ECO:0000259" key="12">
    <source>
        <dbReference type="Pfam" id="PF12340"/>
    </source>
</evidence>
<dbReference type="InterPro" id="IPR022105">
    <property type="entry name" value="DUF3645"/>
</dbReference>
<dbReference type="SUPFAM" id="SSF51338">
    <property type="entry name" value="Composite domain of metallo-dependent hydrolases"/>
    <property type="match status" value="1"/>
</dbReference>